<keyword evidence="4" id="KW-1133">Transmembrane helix</keyword>
<keyword evidence="4" id="KW-0812">Transmembrane</keyword>
<dbReference type="PANTHER" id="PTHR30627:SF1">
    <property type="entry name" value="PEPTIDOGLYCAN D,D-TRANSPEPTIDASE FTSI"/>
    <property type="match status" value="1"/>
</dbReference>
<feature type="domain" description="Penicillin-binding protein transpeptidase" evidence="5">
    <location>
        <begin position="297"/>
        <end position="576"/>
    </location>
</feature>
<dbReference type="InterPro" id="IPR001460">
    <property type="entry name" value="PCN-bd_Tpept"/>
</dbReference>
<dbReference type="InterPro" id="IPR005311">
    <property type="entry name" value="PBP_dimer"/>
</dbReference>
<dbReference type="Gene3D" id="3.30.450.330">
    <property type="match status" value="1"/>
</dbReference>
<evidence type="ECO:0000256" key="4">
    <source>
        <dbReference type="SAM" id="Phobius"/>
    </source>
</evidence>
<comment type="caution">
    <text evidence="7">The sequence shown here is derived from an EMBL/GenBank/DDBJ whole genome shotgun (WGS) entry which is preliminary data.</text>
</comment>
<comment type="subcellular location">
    <subcellularLocation>
        <location evidence="1">Membrane</location>
    </subcellularLocation>
</comment>
<evidence type="ECO:0000256" key="1">
    <source>
        <dbReference type="ARBA" id="ARBA00004370"/>
    </source>
</evidence>
<proteinExistence type="predicted"/>
<dbReference type="SUPFAM" id="SSF56519">
    <property type="entry name" value="Penicillin binding protein dimerisation domain"/>
    <property type="match status" value="1"/>
</dbReference>
<dbReference type="InterPro" id="IPR036138">
    <property type="entry name" value="PBP_dimer_sf"/>
</dbReference>
<evidence type="ECO:0000259" key="5">
    <source>
        <dbReference type="Pfam" id="PF00905"/>
    </source>
</evidence>
<dbReference type="InterPro" id="IPR012338">
    <property type="entry name" value="Beta-lactam/transpept-like"/>
</dbReference>
<feature type="domain" description="Penicillin-binding protein dimerisation" evidence="6">
    <location>
        <begin position="129"/>
        <end position="240"/>
    </location>
</feature>
<gene>
    <name evidence="7" type="ORF">GTQ45_12855</name>
</gene>
<protein>
    <submittedName>
        <fullName evidence="7">Penicillin-binding protein 2</fullName>
    </submittedName>
</protein>
<dbReference type="GO" id="GO:0008658">
    <property type="term" value="F:penicillin binding"/>
    <property type="evidence" value="ECO:0007669"/>
    <property type="project" value="InterPro"/>
</dbReference>
<evidence type="ECO:0000313" key="7">
    <source>
        <dbReference type="EMBL" id="NBG96624.1"/>
    </source>
</evidence>
<dbReference type="GeneID" id="300654011"/>
<dbReference type="Gene3D" id="3.90.1310.10">
    <property type="entry name" value="Penicillin-binding protein 2a (Domain 2)"/>
    <property type="match status" value="1"/>
</dbReference>
<dbReference type="PANTHER" id="PTHR30627">
    <property type="entry name" value="PEPTIDOGLYCAN D,D-TRANSPEPTIDASE"/>
    <property type="match status" value="1"/>
</dbReference>
<evidence type="ECO:0000256" key="3">
    <source>
        <dbReference type="ARBA" id="ARBA00023136"/>
    </source>
</evidence>
<dbReference type="AlphaFoldDB" id="A0A845QDZ1"/>
<dbReference type="Proteomes" id="UP000470384">
    <property type="component" value="Unassembled WGS sequence"/>
</dbReference>
<dbReference type="OrthoDB" id="9789078at2"/>
<dbReference type="Gene3D" id="3.40.710.10">
    <property type="entry name" value="DD-peptidase/beta-lactamase superfamily"/>
    <property type="match status" value="1"/>
</dbReference>
<sequence>MTDSSGQLTSKTGWITIDLDAPEASGAVAKASVRSVGRSAGRSAVRAAGRDDDAHEGFDVLELEFAGVRAQAVESGRNRMALLAACFLAAFVILGFRVLELTVAGAPAQLADGAPAHAGPKAAVAETGPVHRAAITDRNGDVLATDVMVPSLYVDARKVIEPVATADKLRSVLPELDRDELIARFTNGRAFQWLKRQIGPRQQAAVHALGLPGIGFKREPKRVYPKGGSASHVLGYVDTDNLGIAGVERGLDDMIRTASSAESGPVMLSLDMRVQHAVEQELAQAMETFSAKAAAGIVLDVHTGEIRSLVSLPDYDPNQPMDAGDAARFNMATRGVYEMGSTFKVFTAAVALDSGAATLDSRYDAREPLRVAGYTINDYHAEERWLTVPEVVMHSSNIGTAKMVLDVGVEQHRAYLHRLGLLSRPELELPEVAKPLLPGQWYEVEAMTISFGHGLAVSPLQMAAAGAAIANGGFRVSPTLLALRDREPQRERVLKPSTANAVVDLMRRVVNEGTGGQADVPGYEVAGKTGTAEKPGRGGYRRDRLLTSFLSVFPASAPEYLVLVVLDEPKATKQTYGFATAGWNAAPTTGAIIRRVAPILGVRPVPSALPGPAVMEAGLVR</sequence>
<feature type="transmembrane region" description="Helical" evidence="4">
    <location>
        <begin position="80"/>
        <end position="99"/>
    </location>
</feature>
<keyword evidence="8" id="KW-1185">Reference proteome</keyword>
<dbReference type="GO" id="GO:0071555">
    <property type="term" value="P:cell wall organization"/>
    <property type="evidence" value="ECO:0007669"/>
    <property type="project" value="TreeGrafter"/>
</dbReference>
<reference evidence="7 8" key="1">
    <citation type="journal article" date="2016" name="Int. J. Syst. Evol. Microbiol.">
        <title>Pyruvatibacter mobilis gen. nov., sp. nov., a marine bacterium from the culture broth of Picochlorum sp. 122.</title>
        <authorList>
            <person name="Wang G."/>
            <person name="Tang M."/>
            <person name="Wu H."/>
            <person name="Dai S."/>
            <person name="Li T."/>
            <person name="Chen C."/>
            <person name="He H."/>
            <person name="Fan J."/>
            <person name="Xiang W."/>
            <person name="Li X."/>
        </authorList>
    </citation>
    <scope>NUCLEOTIDE SEQUENCE [LARGE SCALE GENOMIC DNA]</scope>
    <source>
        <strain evidence="7 8">GYP-11</strain>
    </source>
</reference>
<evidence type="ECO:0000313" key="8">
    <source>
        <dbReference type="Proteomes" id="UP000470384"/>
    </source>
</evidence>
<dbReference type="EMBL" id="WXYQ01000010">
    <property type="protein sequence ID" value="NBG96624.1"/>
    <property type="molecule type" value="Genomic_DNA"/>
</dbReference>
<name>A0A845QDZ1_9HYPH</name>
<dbReference type="GO" id="GO:0005886">
    <property type="term" value="C:plasma membrane"/>
    <property type="evidence" value="ECO:0007669"/>
    <property type="project" value="TreeGrafter"/>
</dbReference>
<dbReference type="Pfam" id="PF03717">
    <property type="entry name" value="PBP_dimer"/>
    <property type="match status" value="1"/>
</dbReference>
<keyword evidence="2" id="KW-0378">Hydrolase</keyword>
<keyword evidence="2" id="KW-0645">Protease</keyword>
<keyword evidence="3 4" id="KW-0472">Membrane</keyword>
<dbReference type="GO" id="GO:0004180">
    <property type="term" value="F:carboxypeptidase activity"/>
    <property type="evidence" value="ECO:0007669"/>
    <property type="project" value="UniProtKB-KW"/>
</dbReference>
<evidence type="ECO:0000259" key="6">
    <source>
        <dbReference type="Pfam" id="PF03717"/>
    </source>
</evidence>
<dbReference type="Pfam" id="PF00905">
    <property type="entry name" value="Transpeptidase"/>
    <property type="match status" value="1"/>
</dbReference>
<accession>A0A845QDZ1</accession>
<keyword evidence="2" id="KW-0121">Carboxypeptidase</keyword>
<dbReference type="SUPFAM" id="SSF56601">
    <property type="entry name" value="beta-lactamase/transpeptidase-like"/>
    <property type="match status" value="1"/>
</dbReference>
<evidence type="ECO:0000256" key="2">
    <source>
        <dbReference type="ARBA" id="ARBA00022645"/>
    </source>
</evidence>
<dbReference type="RefSeq" id="WP_160588680.1">
    <property type="nucleotide sequence ID" value="NZ_BMHN01000001.1"/>
</dbReference>
<organism evidence="7 8">
    <name type="scientific">Pyruvatibacter mobilis</name>
    <dbReference type="NCBI Taxonomy" id="1712261"/>
    <lineage>
        <taxon>Bacteria</taxon>
        <taxon>Pseudomonadati</taxon>
        <taxon>Pseudomonadota</taxon>
        <taxon>Alphaproteobacteria</taxon>
        <taxon>Hyphomicrobiales</taxon>
        <taxon>Parvibaculaceae</taxon>
        <taxon>Pyruvatibacter</taxon>
    </lineage>
</organism>
<dbReference type="InterPro" id="IPR050515">
    <property type="entry name" value="Beta-lactam/transpept"/>
</dbReference>